<keyword evidence="1 3" id="KW-0378">Hydrolase</keyword>
<name>A0ABS2E6A8_9FIRM</name>
<dbReference type="NCBIfam" id="TIGR03064">
    <property type="entry name" value="sortase_srtB"/>
    <property type="match status" value="1"/>
</dbReference>
<keyword evidence="4" id="KW-1185">Reference proteome</keyword>
<dbReference type="Pfam" id="PF04203">
    <property type="entry name" value="Sortase"/>
    <property type="match status" value="1"/>
</dbReference>
<sequence>MKKHVRTILAVVFILVAVGCAAWLVRFYMDEAKGRQANEKAQQQAQTEKLPEESSDTDEVEIPVDFASLQATNPDVYAWIRIDGTNIDYPIVQNRQDNTYYLDHTWEGTEAAQGAIFTQTYNQKNFEDYNTVVYGHRMSDSNPVMFHDLLNYMDEEYLYSHQNVTVYTEEHIFTYRIFAAVVYDDRLIPLSYNFTEEGQRQEFLDSVFASSDLRSQFAENVEVTAQDKLLTLSTCIAGEDHHRFLVEAVLTDET</sequence>
<evidence type="ECO:0000256" key="2">
    <source>
        <dbReference type="SAM" id="MobiDB-lite"/>
    </source>
</evidence>
<dbReference type="PROSITE" id="PS51257">
    <property type="entry name" value="PROKAR_LIPOPROTEIN"/>
    <property type="match status" value="1"/>
</dbReference>
<proteinExistence type="predicted"/>
<evidence type="ECO:0000256" key="1">
    <source>
        <dbReference type="ARBA" id="ARBA00022801"/>
    </source>
</evidence>
<protein>
    <submittedName>
        <fullName evidence="3">Class B sortase</fullName>
        <ecNumber evidence="3">3.4.22.71</ecNumber>
    </submittedName>
</protein>
<dbReference type="EC" id="3.4.22.71" evidence="3"/>
<dbReference type="RefSeq" id="WP_033126767.1">
    <property type="nucleotide sequence ID" value="NZ_JACLYY010000002.1"/>
</dbReference>
<dbReference type="EMBL" id="JACLYY010000002">
    <property type="protein sequence ID" value="MBM6737158.1"/>
    <property type="molecule type" value="Genomic_DNA"/>
</dbReference>
<dbReference type="CDD" id="cd05826">
    <property type="entry name" value="Sortase_B"/>
    <property type="match status" value="1"/>
</dbReference>
<dbReference type="InterPro" id="IPR009835">
    <property type="entry name" value="SrtB"/>
</dbReference>
<accession>A0ABS2E6A8</accession>
<dbReference type="SUPFAM" id="SSF63817">
    <property type="entry name" value="Sortase"/>
    <property type="match status" value="1"/>
</dbReference>
<dbReference type="InterPro" id="IPR023365">
    <property type="entry name" value="Sortase_dom-sf"/>
</dbReference>
<feature type="region of interest" description="Disordered" evidence="2">
    <location>
        <begin position="39"/>
        <end position="59"/>
    </location>
</feature>
<organism evidence="3 4">
    <name type="scientific">Faecalicatena fissicatena</name>
    <dbReference type="NCBI Taxonomy" id="290055"/>
    <lineage>
        <taxon>Bacteria</taxon>
        <taxon>Bacillati</taxon>
        <taxon>Bacillota</taxon>
        <taxon>Clostridia</taxon>
        <taxon>Lachnospirales</taxon>
        <taxon>Lachnospiraceae</taxon>
        <taxon>Faecalicatena</taxon>
    </lineage>
</organism>
<evidence type="ECO:0000313" key="4">
    <source>
        <dbReference type="Proteomes" id="UP000716906"/>
    </source>
</evidence>
<gene>
    <name evidence="3" type="primary">srtB</name>
    <name evidence="3" type="ORF">H7U36_03425</name>
</gene>
<dbReference type="Gene3D" id="2.40.260.10">
    <property type="entry name" value="Sortase"/>
    <property type="match status" value="1"/>
</dbReference>
<dbReference type="InterPro" id="IPR005754">
    <property type="entry name" value="Sortase"/>
</dbReference>
<comment type="caution">
    <text evidence="3">The sequence shown here is derived from an EMBL/GenBank/DDBJ whole genome shotgun (WGS) entry which is preliminary data.</text>
</comment>
<dbReference type="GO" id="GO:0016787">
    <property type="term" value="F:hydrolase activity"/>
    <property type="evidence" value="ECO:0007669"/>
    <property type="project" value="UniProtKB-KW"/>
</dbReference>
<evidence type="ECO:0000313" key="3">
    <source>
        <dbReference type="EMBL" id="MBM6737158.1"/>
    </source>
</evidence>
<reference evidence="3 4" key="1">
    <citation type="journal article" date="2021" name="Sci. Rep.">
        <title>The distribution of antibiotic resistance genes in chicken gut microbiota commensals.</title>
        <authorList>
            <person name="Juricova H."/>
            <person name="Matiasovicova J."/>
            <person name="Kubasova T."/>
            <person name="Cejkova D."/>
            <person name="Rychlik I."/>
        </authorList>
    </citation>
    <scope>NUCLEOTIDE SEQUENCE [LARGE SCALE GENOMIC DNA]</scope>
    <source>
        <strain evidence="3 4">An773</strain>
    </source>
</reference>
<dbReference type="Proteomes" id="UP000716906">
    <property type="component" value="Unassembled WGS sequence"/>
</dbReference>